<dbReference type="AlphaFoldDB" id="A0A2T6AN58"/>
<evidence type="ECO:0000256" key="2">
    <source>
        <dbReference type="SAM" id="Coils"/>
    </source>
</evidence>
<name>A0A2T6AN58_9FLAO</name>
<dbReference type="SUPFAM" id="SSF111369">
    <property type="entry name" value="HlyD-like secretion proteins"/>
    <property type="match status" value="1"/>
</dbReference>
<evidence type="ECO:0000259" key="6">
    <source>
        <dbReference type="Pfam" id="PF25967"/>
    </source>
</evidence>
<feature type="signal peptide" evidence="3">
    <location>
        <begin position="1"/>
        <end position="32"/>
    </location>
</feature>
<feature type="domain" description="CzcB-like barrel-sandwich hybrid" evidence="7">
    <location>
        <begin position="113"/>
        <end position="236"/>
    </location>
</feature>
<evidence type="ECO:0000259" key="5">
    <source>
        <dbReference type="Pfam" id="PF25954"/>
    </source>
</evidence>
<dbReference type="NCBIfam" id="TIGR01730">
    <property type="entry name" value="RND_mfp"/>
    <property type="match status" value="1"/>
</dbReference>
<feature type="domain" description="Multidrug resistance protein MdtA-like C-terminal permuted SH3" evidence="6">
    <location>
        <begin position="322"/>
        <end position="388"/>
    </location>
</feature>
<feature type="coiled-coil region" evidence="2">
    <location>
        <begin position="151"/>
        <end position="202"/>
    </location>
</feature>
<evidence type="ECO:0000313" key="9">
    <source>
        <dbReference type="Proteomes" id="UP000244174"/>
    </source>
</evidence>
<dbReference type="PANTHER" id="PTHR30469:SF15">
    <property type="entry name" value="HLYD FAMILY OF SECRETION PROTEINS"/>
    <property type="match status" value="1"/>
</dbReference>
<dbReference type="GO" id="GO:0015562">
    <property type="term" value="F:efflux transmembrane transporter activity"/>
    <property type="evidence" value="ECO:0007669"/>
    <property type="project" value="TreeGrafter"/>
</dbReference>
<comment type="caution">
    <text evidence="8">The sequence shown here is derived from an EMBL/GenBank/DDBJ whole genome shotgun (WGS) entry which is preliminary data.</text>
</comment>
<accession>A0A2T6AN58</accession>
<dbReference type="InterPro" id="IPR058627">
    <property type="entry name" value="MdtA-like_C"/>
</dbReference>
<feature type="coiled-coil region" evidence="2">
    <location>
        <begin position="53"/>
        <end position="80"/>
    </location>
</feature>
<gene>
    <name evidence="8" type="ORF">C8P64_1244</name>
</gene>
<keyword evidence="9" id="KW-1185">Reference proteome</keyword>
<dbReference type="Pfam" id="PF25954">
    <property type="entry name" value="Beta-barrel_RND_2"/>
    <property type="match status" value="1"/>
</dbReference>
<evidence type="ECO:0000259" key="4">
    <source>
        <dbReference type="Pfam" id="PF25893"/>
    </source>
</evidence>
<evidence type="ECO:0000313" key="8">
    <source>
        <dbReference type="EMBL" id="PTX45252.1"/>
    </source>
</evidence>
<organism evidence="8 9">
    <name type="scientific">Christiangramia gaetbulicola</name>
    <dbReference type="NCBI Taxonomy" id="703340"/>
    <lineage>
        <taxon>Bacteria</taxon>
        <taxon>Pseudomonadati</taxon>
        <taxon>Bacteroidota</taxon>
        <taxon>Flavobacteriia</taxon>
        <taxon>Flavobacteriales</taxon>
        <taxon>Flavobacteriaceae</taxon>
        <taxon>Christiangramia</taxon>
    </lineage>
</organism>
<dbReference type="Pfam" id="PF25893">
    <property type="entry name" value="HH_CzcB"/>
    <property type="match status" value="1"/>
</dbReference>
<dbReference type="RefSeq" id="WP_245889662.1">
    <property type="nucleotide sequence ID" value="NZ_QBKQ01000001.1"/>
</dbReference>
<dbReference type="PANTHER" id="PTHR30469">
    <property type="entry name" value="MULTIDRUG RESISTANCE PROTEIN MDTA"/>
    <property type="match status" value="1"/>
</dbReference>
<dbReference type="FunFam" id="2.40.30.170:FF:000010">
    <property type="entry name" value="Efflux RND transporter periplasmic adaptor subunit"/>
    <property type="match status" value="1"/>
</dbReference>
<feature type="domain" description="CusB-like beta-barrel" evidence="5">
    <location>
        <begin position="245"/>
        <end position="317"/>
    </location>
</feature>
<dbReference type="Pfam" id="PF25967">
    <property type="entry name" value="RND-MFP_C"/>
    <property type="match status" value="1"/>
</dbReference>
<dbReference type="Gene3D" id="1.10.287.470">
    <property type="entry name" value="Helix hairpin bin"/>
    <property type="match status" value="1"/>
</dbReference>
<evidence type="ECO:0000259" key="7">
    <source>
        <dbReference type="Pfam" id="PF25973"/>
    </source>
</evidence>
<feature type="domain" description="CzcB-like alpha-helical hairpin" evidence="4">
    <location>
        <begin position="147"/>
        <end position="204"/>
    </location>
</feature>
<dbReference type="InterPro" id="IPR058792">
    <property type="entry name" value="Beta-barrel_RND_2"/>
</dbReference>
<evidence type="ECO:0000256" key="3">
    <source>
        <dbReference type="SAM" id="SignalP"/>
    </source>
</evidence>
<keyword evidence="2" id="KW-0175">Coiled coil</keyword>
<dbReference type="GO" id="GO:1990281">
    <property type="term" value="C:efflux pump complex"/>
    <property type="evidence" value="ECO:0007669"/>
    <property type="project" value="TreeGrafter"/>
</dbReference>
<reference evidence="8 9" key="1">
    <citation type="submission" date="2018-04" db="EMBL/GenBank/DDBJ databases">
        <title>Genomic Encyclopedia of Archaeal and Bacterial Type Strains, Phase II (KMG-II): from individual species to whole genera.</title>
        <authorList>
            <person name="Goeker M."/>
        </authorList>
    </citation>
    <scope>NUCLEOTIDE SEQUENCE [LARGE SCALE GENOMIC DNA]</scope>
    <source>
        <strain evidence="8 9">DSM 23082</strain>
    </source>
</reference>
<evidence type="ECO:0000256" key="1">
    <source>
        <dbReference type="ARBA" id="ARBA00009477"/>
    </source>
</evidence>
<dbReference type="InterPro" id="IPR058647">
    <property type="entry name" value="BSH_CzcB-like"/>
</dbReference>
<dbReference type="InterPro" id="IPR058648">
    <property type="entry name" value="HH_CzcB-like"/>
</dbReference>
<dbReference type="Gene3D" id="2.40.30.170">
    <property type="match status" value="1"/>
</dbReference>
<dbReference type="Gene3D" id="2.40.50.100">
    <property type="match status" value="1"/>
</dbReference>
<dbReference type="Gene3D" id="2.40.420.20">
    <property type="match status" value="1"/>
</dbReference>
<protein>
    <submittedName>
        <fullName evidence="8">RND family efflux transporter MFP subunit</fullName>
    </submittedName>
</protein>
<dbReference type="Proteomes" id="UP000244174">
    <property type="component" value="Unassembled WGS sequence"/>
</dbReference>
<keyword evidence="3" id="KW-0732">Signal</keyword>
<proteinExistence type="inferred from homology"/>
<dbReference type="InterPro" id="IPR006143">
    <property type="entry name" value="RND_pump_MFP"/>
</dbReference>
<comment type="similarity">
    <text evidence="1">Belongs to the membrane fusion protein (MFP) (TC 8.A.1) family.</text>
</comment>
<dbReference type="Pfam" id="PF25973">
    <property type="entry name" value="BSH_CzcB"/>
    <property type="match status" value="1"/>
</dbReference>
<sequence>MKTNLPFIQKNMKKFILLFGLPLVLISCGGDAETKSIDEVLESEDLSQIRAKKSELSTEQAQIAEQIDRLDEAIKKLDKNRRMDLVNVHTIQDTLFKHYAEVQGNVATDENIIIYPEFSGILTDVRVNEGDMVSKGQVLARIDDGGLQNELAQLEAQERLAKTTYERQERLWEQNIGSEMQYLQAKTNYESLQSSVNRLKSQLDKTVVRAPFSGVVDDVISEQGEVVNPGQNQLFRIISLDNMYVEADVPENYLSKISKGTEVKVNIGSVGREFEGKISQVGNNINPNNRTFRIEVAVPNEKGLIKPNQIATIKLNDYTSENAIVIPESSIQKNAQGENIVYVLEQENDKNFGVAKKVVVETGLVYNDSIEIKKGLESGQILITDGAKNIRDGQEVKFRK</sequence>
<dbReference type="EMBL" id="QBKQ01000001">
    <property type="protein sequence ID" value="PTX45252.1"/>
    <property type="molecule type" value="Genomic_DNA"/>
</dbReference>
<feature type="chain" id="PRO_5015452459" evidence="3">
    <location>
        <begin position="33"/>
        <end position="400"/>
    </location>
</feature>
<dbReference type="PROSITE" id="PS51257">
    <property type="entry name" value="PROKAR_LIPOPROTEIN"/>
    <property type="match status" value="1"/>
</dbReference>